<dbReference type="OrthoDB" id="18574at2759"/>
<dbReference type="GO" id="GO:0055085">
    <property type="term" value="P:transmembrane transport"/>
    <property type="evidence" value="ECO:0007669"/>
    <property type="project" value="InterPro"/>
</dbReference>
<keyword evidence="12" id="KW-1185">Reference proteome</keyword>
<evidence type="ECO:0000256" key="2">
    <source>
        <dbReference type="ARBA" id="ARBA00022448"/>
    </source>
</evidence>
<gene>
    <name evidence="11" type="primary">TPC1</name>
    <name evidence="11" type="ORF">H4219_004114</name>
</gene>
<comment type="subcellular location">
    <subcellularLocation>
        <location evidence="1">Mitochondrion membrane</location>
        <topology evidence="1">Multi-pass membrane protein</topology>
    </subcellularLocation>
</comment>
<dbReference type="GO" id="GO:0031966">
    <property type="term" value="C:mitochondrial membrane"/>
    <property type="evidence" value="ECO:0007669"/>
    <property type="project" value="UniProtKB-SubCell"/>
</dbReference>
<protein>
    <submittedName>
        <fullName evidence="11">Mitochondrial thiamine pyrophosphate transporter</fullName>
    </submittedName>
</protein>
<evidence type="ECO:0000256" key="3">
    <source>
        <dbReference type="ARBA" id="ARBA00022692"/>
    </source>
</evidence>
<name>A0A9W8DLY5_9FUNG</name>
<accession>A0A9W8DLY5</accession>
<dbReference type="InterPro" id="IPR018108">
    <property type="entry name" value="MCP_transmembrane"/>
</dbReference>
<dbReference type="Pfam" id="PF00153">
    <property type="entry name" value="Mito_carr"/>
    <property type="match status" value="3"/>
</dbReference>
<keyword evidence="3 8" id="KW-0812">Transmembrane</keyword>
<dbReference type="SUPFAM" id="SSF103506">
    <property type="entry name" value="Mitochondrial carrier"/>
    <property type="match status" value="1"/>
</dbReference>
<keyword evidence="6" id="KW-0496">Mitochondrion</keyword>
<evidence type="ECO:0000256" key="9">
    <source>
        <dbReference type="RuleBase" id="RU000488"/>
    </source>
</evidence>
<keyword evidence="2 9" id="KW-0813">Transport</keyword>
<feature type="region of interest" description="Disordered" evidence="10">
    <location>
        <begin position="1"/>
        <end position="24"/>
    </location>
</feature>
<dbReference type="PROSITE" id="PS50920">
    <property type="entry name" value="SOLCAR"/>
    <property type="match status" value="3"/>
</dbReference>
<dbReference type="Proteomes" id="UP001150538">
    <property type="component" value="Unassembled WGS sequence"/>
</dbReference>
<evidence type="ECO:0000256" key="4">
    <source>
        <dbReference type="ARBA" id="ARBA00022737"/>
    </source>
</evidence>
<reference evidence="11" key="1">
    <citation type="submission" date="2022-07" db="EMBL/GenBank/DDBJ databases">
        <title>Phylogenomic reconstructions and comparative analyses of Kickxellomycotina fungi.</title>
        <authorList>
            <person name="Reynolds N.K."/>
            <person name="Stajich J.E."/>
            <person name="Barry K."/>
            <person name="Grigoriev I.V."/>
            <person name="Crous P."/>
            <person name="Smith M.E."/>
        </authorList>
    </citation>
    <scope>NUCLEOTIDE SEQUENCE</scope>
    <source>
        <strain evidence="11">NBRC 100468</strain>
    </source>
</reference>
<keyword evidence="7 8" id="KW-0472">Membrane</keyword>
<evidence type="ECO:0000256" key="10">
    <source>
        <dbReference type="SAM" id="MobiDB-lite"/>
    </source>
</evidence>
<keyword evidence="5" id="KW-1133">Transmembrane helix</keyword>
<comment type="similarity">
    <text evidence="9">Belongs to the mitochondrial carrier (TC 2.A.29) family.</text>
</comment>
<sequence length="370" mass="40248">MLHKDSPVSVRTTYTTPPSTTHTGVATASAINNAGGGGSQPDKDALVAMATSNSRVNRPIEARAASGQKLSRNLTDIQSALCGGVAGLVARQLQTQRLGFSIPRYPASGMMSCMHKIVKEEGVKGLFKGNLSAEYLYLTYGGAQFMFYTMYERAMKKTSLPSSLQAFVSGAGAAATATTLTYPLDLLRTRFAAQSAKKRYYTGLSKAIVMIWHDEGAAGFYRGAWAANLQIMPYMGLTFACYSIFGDAYDNARSSLPLNWHILDHWRDFLVGGFAGVASKAGVYPLDLVRKRMQVQGPHRQYLANGGVPMYQQGVFSTLVTIVRYEGVTSLFRGLTPALIKSGPTSAMMFLVYGQMRDFLLWLDNQSKGI</sequence>
<evidence type="ECO:0000256" key="7">
    <source>
        <dbReference type="ARBA" id="ARBA00023136"/>
    </source>
</evidence>
<comment type="caution">
    <text evidence="11">The sequence shown here is derived from an EMBL/GenBank/DDBJ whole genome shotgun (WGS) entry which is preliminary data.</text>
</comment>
<dbReference type="PANTHER" id="PTHR24089">
    <property type="entry name" value="SOLUTE CARRIER FAMILY 25"/>
    <property type="match status" value="1"/>
</dbReference>
<dbReference type="EMBL" id="JANBPU010000128">
    <property type="protein sequence ID" value="KAJ1915826.1"/>
    <property type="molecule type" value="Genomic_DNA"/>
</dbReference>
<dbReference type="InterPro" id="IPR023395">
    <property type="entry name" value="MCP_dom_sf"/>
</dbReference>
<feature type="repeat" description="Solcar" evidence="8">
    <location>
        <begin position="78"/>
        <end position="154"/>
    </location>
</feature>
<evidence type="ECO:0000256" key="8">
    <source>
        <dbReference type="PROSITE-ProRule" id="PRU00282"/>
    </source>
</evidence>
<feature type="repeat" description="Solcar" evidence="8">
    <location>
        <begin position="267"/>
        <end position="359"/>
    </location>
</feature>
<dbReference type="InterPro" id="IPR002067">
    <property type="entry name" value="MCP"/>
</dbReference>
<evidence type="ECO:0000313" key="11">
    <source>
        <dbReference type="EMBL" id="KAJ1915826.1"/>
    </source>
</evidence>
<evidence type="ECO:0000256" key="5">
    <source>
        <dbReference type="ARBA" id="ARBA00022989"/>
    </source>
</evidence>
<feature type="compositionally biased region" description="Low complexity" evidence="10">
    <location>
        <begin position="7"/>
        <end position="24"/>
    </location>
</feature>
<evidence type="ECO:0000256" key="6">
    <source>
        <dbReference type="ARBA" id="ARBA00023128"/>
    </source>
</evidence>
<evidence type="ECO:0000313" key="12">
    <source>
        <dbReference type="Proteomes" id="UP001150538"/>
    </source>
</evidence>
<feature type="repeat" description="Solcar" evidence="8">
    <location>
        <begin position="161"/>
        <end position="248"/>
    </location>
</feature>
<dbReference type="AlphaFoldDB" id="A0A9W8DLY5"/>
<evidence type="ECO:0000256" key="1">
    <source>
        <dbReference type="ARBA" id="ARBA00004225"/>
    </source>
</evidence>
<dbReference type="Gene3D" id="1.50.40.10">
    <property type="entry name" value="Mitochondrial carrier domain"/>
    <property type="match status" value="1"/>
</dbReference>
<dbReference type="PRINTS" id="PR00926">
    <property type="entry name" value="MITOCARRIER"/>
</dbReference>
<keyword evidence="4" id="KW-0677">Repeat</keyword>
<organism evidence="11 12">
    <name type="scientific">Mycoemilia scoparia</name>
    <dbReference type="NCBI Taxonomy" id="417184"/>
    <lineage>
        <taxon>Eukaryota</taxon>
        <taxon>Fungi</taxon>
        <taxon>Fungi incertae sedis</taxon>
        <taxon>Zoopagomycota</taxon>
        <taxon>Kickxellomycotina</taxon>
        <taxon>Kickxellomycetes</taxon>
        <taxon>Kickxellales</taxon>
        <taxon>Kickxellaceae</taxon>
        <taxon>Mycoemilia</taxon>
    </lineage>
</organism>
<proteinExistence type="inferred from homology"/>